<feature type="domain" description="RsdA/BaiN/AoA(So)-like insert" evidence="2">
    <location>
        <begin position="42"/>
        <end position="202"/>
    </location>
</feature>
<protein>
    <submittedName>
        <fullName evidence="3">Aminoacetone oxidase family FAD-binding enzyme</fullName>
    </submittedName>
</protein>
<dbReference type="EMBL" id="VBOY01000084">
    <property type="protein sequence ID" value="TMQ64524.1"/>
    <property type="molecule type" value="Genomic_DNA"/>
</dbReference>
<reference evidence="3 4" key="1">
    <citation type="journal article" date="2019" name="Nat. Microbiol.">
        <title>Mediterranean grassland soil C-N compound turnover is dependent on rainfall and depth, and is mediated by genomically divergent microorganisms.</title>
        <authorList>
            <person name="Diamond S."/>
            <person name="Andeer P.F."/>
            <person name="Li Z."/>
            <person name="Crits-Christoph A."/>
            <person name="Burstein D."/>
            <person name="Anantharaman K."/>
            <person name="Lane K.R."/>
            <person name="Thomas B.C."/>
            <person name="Pan C."/>
            <person name="Northen T.R."/>
            <person name="Banfield J.F."/>
        </authorList>
    </citation>
    <scope>NUCLEOTIDE SEQUENCE [LARGE SCALE GENOMIC DNA]</scope>
    <source>
        <strain evidence="3">WS_8</strain>
    </source>
</reference>
<dbReference type="Pfam" id="PF22780">
    <property type="entry name" value="HI0933_like_1st"/>
    <property type="match status" value="1"/>
</dbReference>
<evidence type="ECO:0000313" key="4">
    <source>
        <dbReference type="Proteomes" id="UP000316609"/>
    </source>
</evidence>
<evidence type="ECO:0000259" key="2">
    <source>
        <dbReference type="Pfam" id="PF22780"/>
    </source>
</evidence>
<sequence>EWIEADRVIVASGGLSFPRTGSDGTGYGLVTALGHTLEPPIPALTPLAAEDPLCRGAQGITVEAELSLWVEGRRERTIRGSLLIAHFGYSGPAALDLSRHWLRAEGRGARRVTVNFMPGEDAEALRRAWHDASAAGPRLGVRRHLGPTLPDRLVVELCAEAGVEPARALAQVNRAKREALLRSVVERPLPVTGTLGYEKAEVTAGGVQLSEVDPSTLESRKAPGLFLCGEILDVEGRLGGFNFQWAWSSGTVAGRRAAR</sequence>
<dbReference type="InterPro" id="IPR004792">
    <property type="entry name" value="BaiN-like"/>
</dbReference>
<accession>A0A538TLM4</accession>
<dbReference type="SUPFAM" id="SSF51905">
    <property type="entry name" value="FAD/NAD(P)-binding domain"/>
    <property type="match status" value="1"/>
</dbReference>
<organism evidence="3 4">
    <name type="scientific">Eiseniibacteriota bacterium</name>
    <dbReference type="NCBI Taxonomy" id="2212470"/>
    <lineage>
        <taxon>Bacteria</taxon>
        <taxon>Candidatus Eiseniibacteriota</taxon>
    </lineage>
</organism>
<dbReference type="InterPro" id="IPR055178">
    <property type="entry name" value="RsdA/BaiN/AoA(So)-like_dom"/>
</dbReference>
<dbReference type="Proteomes" id="UP000316609">
    <property type="component" value="Unassembled WGS sequence"/>
</dbReference>
<dbReference type="PANTHER" id="PTHR42887:SF2">
    <property type="entry name" value="OS12G0638800 PROTEIN"/>
    <property type="match status" value="1"/>
</dbReference>
<dbReference type="AlphaFoldDB" id="A0A538TLM4"/>
<dbReference type="InterPro" id="IPR036188">
    <property type="entry name" value="FAD/NAD-bd_sf"/>
</dbReference>
<dbReference type="PANTHER" id="PTHR42887">
    <property type="entry name" value="OS12G0638800 PROTEIN"/>
    <property type="match status" value="1"/>
</dbReference>
<gene>
    <name evidence="3" type="ORF">E6K78_09035</name>
</gene>
<dbReference type="Gene3D" id="3.50.50.60">
    <property type="entry name" value="FAD/NAD(P)-binding domain"/>
    <property type="match status" value="1"/>
</dbReference>
<feature type="non-terminal residue" evidence="3">
    <location>
        <position position="1"/>
    </location>
</feature>
<dbReference type="NCBIfam" id="TIGR00275">
    <property type="entry name" value="aminoacetone oxidase family FAD-binding enzyme"/>
    <property type="match status" value="1"/>
</dbReference>
<dbReference type="InterPro" id="IPR057661">
    <property type="entry name" value="RsdA/BaiN/AoA(So)_Rossmann"/>
</dbReference>
<evidence type="ECO:0000313" key="3">
    <source>
        <dbReference type="EMBL" id="TMQ64524.1"/>
    </source>
</evidence>
<evidence type="ECO:0000259" key="1">
    <source>
        <dbReference type="Pfam" id="PF03486"/>
    </source>
</evidence>
<comment type="caution">
    <text evidence="3">The sequence shown here is derived from an EMBL/GenBank/DDBJ whole genome shotgun (WGS) entry which is preliminary data.</text>
</comment>
<proteinExistence type="predicted"/>
<dbReference type="Pfam" id="PF03486">
    <property type="entry name" value="HI0933_like"/>
    <property type="match status" value="1"/>
</dbReference>
<dbReference type="Gene3D" id="2.40.30.10">
    <property type="entry name" value="Translation factors"/>
    <property type="match status" value="1"/>
</dbReference>
<name>A0A538TLM4_UNCEI</name>
<dbReference type="SUPFAM" id="SSF160996">
    <property type="entry name" value="HI0933 insert domain-like"/>
    <property type="match status" value="1"/>
</dbReference>
<feature type="domain" description="RsdA/BaiN/AoA(So)-like Rossmann fold-like" evidence="1">
    <location>
        <begin position="3"/>
        <end position="255"/>
    </location>
</feature>